<gene>
    <name evidence="1" type="ORF">SDJN03_03361</name>
</gene>
<evidence type="ECO:0000313" key="1">
    <source>
        <dbReference type="EMBL" id="KAG6606044.1"/>
    </source>
</evidence>
<organism evidence="1 2">
    <name type="scientific">Cucurbita argyrosperma subsp. sororia</name>
    <dbReference type="NCBI Taxonomy" id="37648"/>
    <lineage>
        <taxon>Eukaryota</taxon>
        <taxon>Viridiplantae</taxon>
        <taxon>Streptophyta</taxon>
        <taxon>Embryophyta</taxon>
        <taxon>Tracheophyta</taxon>
        <taxon>Spermatophyta</taxon>
        <taxon>Magnoliopsida</taxon>
        <taxon>eudicotyledons</taxon>
        <taxon>Gunneridae</taxon>
        <taxon>Pentapetalae</taxon>
        <taxon>rosids</taxon>
        <taxon>fabids</taxon>
        <taxon>Cucurbitales</taxon>
        <taxon>Cucurbitaceae</taxon>
        <taxon>Cucurbiteae</taxon>
        <taxon>Cucurbita</taxon>
    </lineage>
</organism>
<reference evidence="1 2" key="1">
    <citation type="journal article" date="2021" name="Hortic Res">
        <title>The domestication of Cucurbita argyrosperma as revealed by the genome of its wild relative.</title>
        <authorList>
            <person name="Barrera-Redondo J."/>
            <person name="Sanchez-de la Vega G."/>
            <person name="Aguirre-Liguori J.A."/>
            <person name="Castellanos-Morales G."/>
            <person name="Gutierrez-Guerrero Y.T."/>
            <person name="Aguirre-Dugua X."/>
            <person name="Aguirre-Planter E."/>
            <person name="Tenaillon M.I."/>
            <person name="Lira-Saade R."/>
            <person name="Eguiarte L.E."/>
        </authorList>
    </citation>
    <scope>NUCLEOTIDE SEQUENCE [LARGE SCALE GENOMIC DNA]</scope>
    <source>
        <strain evidence="1">JBR-2021</strain>
    </source>
</reference>
<dbReference type="Proteomes" id="UP000685013">
    <property type="component" value="Chromosome 2"/>
</dbReference>
<dbReference type="EMBL" id="JAGKQH010000002">
    <property type="protein sequence ID" value="KAG6606044.1"/>
    <property type="molecule type" value="Genomic_DNA"/>
</dbReference>
<keyword evidence="2" id="KW-1185">Reference proteome</keyword>
<comment type="caution">
    <text evidence="1">The sequence shown here is derived from an EMBL/GenBank/DDBJ whole genome shotgun (WGS) entry which is preliminary data.</text>
</comment>
<feature type="non-terminal residue" evidence="1">
    <location>
        <position position="1"/>
    </location>
</feature>
<protein>
    <submittedName>
        <fullName evidence="1">Uncharacterized protein</fullName>
    </submittedName>
</protein>
<evidence type="ECO:0000313" key="2">
    <source>
        <dbReference type="Proteomes" id="UP000685013"/>
    </source>
</evidence>
<dbReference type="AlphaFoldDB" id="A0AAV6P2Q9"/>
<proteinExistence type="predicted"/>
<sequence length="122" mass="13074">MASSYLWAFGSGLRPTFKDGIEDFGLGPTFVHNISPWPPPIFGLFGSGLRPTFKDGIKDFGLGSTFVHNISPWPPPIFGLLDLGLGPPLKMELKILGLAQPSCITSAHGLQLSLGFGLRPIL</sequence>
<name>A0AAV6P2Q9_9ROSI</name>
<accession>A0AAV6P2Q9</accession>